<comment type="caution">
    <text evidence="1">The sequence shown here is derived from an EMBL/GenBank/DDBJ whole genome shotgun (WGS) entry which is preliminary data.</text>
</comment>
<name>A0AAV9XJE9_9PEZI</name>
<evidence type="ECO:0000313" key="1">
    <source>
        <dbReference type="EMBL" id="KAK6542083.1"/>
    </source>
</evidence>
<keyword evidence="2" id="KW-1185">Reference proteome</keyword>
<sequence length="382" mass="44359">MDEPDPINMMPPKSRIETLPLELQEHILGYLLHPGPQANIIIRNALVLEEENHFNILPKNPPHRFARRKCSPNHEQAFPNTARRRECRNAKYKVPVQLDGRSLTNTYGLSLIYQLSPIPQNILCVSKTFQRAVESVWNRYRRRVKNLLDSQIMLKGWDNSRTCGSYKMIWYTDFITDPSQEMLDFVREKCRLVIDVETSAYAILSTMNPAIVENIAHIAMPLGMVLDKDWFGREFGRLLNPLKSVGLIAKDRGVVPFWCIELLEDWKTHEVEFIQPMKRQQTQHLVDGSEEDVVKVEAPEILLPQSVVNRSAYKVQHHSLPSQEIHDRGRYVFNTFKKEDGCYYQGRHTFEDTVHVIKIELSASAAARGLRLSQVWRLERGY</sequence>
<evidence type="ECO:0008006" key="3">
    <source>
        <dbReference type="Google" id="ProtNLM"/>
    </source>
</evidence>
<protein>
    <recommendedName>
        <fullName evidence="3">F-box domain-containing protein</fullName>
    </recommendedName>
</protein>
<proteinExistence type="predicted"/>
<dbReference type="AlphaFoldDB" id="A0AAV9XJE9"/>
<evidence type="ECO:0000313" key="2">
    <source>
        <dbReference type="Proteomes" id="UP001365542"/>
    </source>
</evidence>
<gene>
    <name evidence="1" type="ORF">TWF694_007852</name>
</gene>
<organism evidence="1 2">
    <name type="scientific">Orbilia ellipsospora</name>
    <dbReference type="NCBI Taxonomy" id="2528407"/>
    <lineage>
        <taxon>Eukaryota</taxon>
        <taxon>Fungi</taxon>
        <taxon>Dikarya</taxon>
        <taxon>Ascomycota</taxon>
        <taxon>Pezizomycotina</taxon>
        <taxon>Orbiliomycetes</taxon>
        <taxon>Orbiliales</taxon>
        <taxon>Orbiliaceae</taxon>
        <taxon>Orbilia</taxon>
    </lineage>
</organism>
<accession>A0AAV9XJE9</accession>
<dbReference type="EMBL" id="JAVHJO010000003">
    <property type="protein sequence ID" value="KAK6542083.1"/>
    <property type="molecule type" value="Genomic_DNA"/>
</dbReference>
<dbReference type="Proteomes" id="UP001365542">
    <property type="component" value="Unassembled WGS sequence"/>
</dbReference>
<reference evidence="1 2" key="1">
    <citation type="submission" date="2019-10" db="EMBL/GenBank/DDBJ databases">
        <authorList>
            <person name="Palmer J.M."/>
        </authorList>
    </citation>
    <scope>NUCLEOTIDE SEQUENCE [LARGE SCALE GENOMIC DNA]</scope>
    <source>
        <strain evidence="1 2">TWF694</strain>
    </source>
</reference>